<evidence type="ECO:0000256" key="4">
    <source>
        <dbReference type="ARBA" id="ARBA00023049"/>
    </source>
</evidence>
<dbReference type="GO" id="GO:0006508">
    <property type="term" value="P:proteolysis"/>
    <property type="evidence" value="ECO:0007669"/>
    <property type="project" value="UniProtKB-KW"/>
</dbReference>
<keyword evidence="9" id="KW-1185">Reference proteome</keyword>
<protein>
    <submittedName>
        <fullName evidence="8">Peptidase M24</fullName>
    </submittedName>
</protein>
<feature type="domain" description="Peptidase M24" evidence="6">
    <location>
        <begin position="143"/>
        <end position="345"/>
    </location>
</feature>
<keyword evidence="1" id="KW-0645">Protease</keyword>
<dbReference type="AlphaFoldDB" id="E6W7E2"/>
<dbReference type="PROSITE" id="PS00491">
    <property type="entry name" value="PROLINE_PEPTIDASE"/>
    <property type="match status" value="1"/>
</dbReference>
<dbReference type="EMBL" id="CP002432">
    <property type="protein sequence ID" value="ADU66309.1"/>
    <property type="molecule type" value="Genomic_DNA"/>
</dbReference>
<accession>E6W7E2</accession>
<dbReference type="InterPro" id="IPR001131">
    <property type="entry name" value="Peptidase_M24B_aminopep-P_CS"/>
</dbReference>
<dbReference type="GO" id="GO:0046872">
    <property type="term" value="F:metal ion binding"/>
    <property type="evidence" value="ECO:0007669"/>
    <property type="project" value="UniProtKB-KW"/>
</dbReference>
<keyword evidence="3" id="KW-0378">Hydrolase</keyword>
<dbReference type="Gene3D" id="3.40.350.10">
    <property type="entry name" value="Creatinase/prolidase N-terminal domain"/>
    <property type="match status" value="1"/>
</dbReference>
<evidence type="ECO:0000256" key="3">
    <source>
        <dbReference type="ARBA" id="ARBA00022801"/>
    </source>
</evidence>
<evidence type="ECO:0000256" key="2">
    <source>
        <dbReference type="ARBA" id="ARBA00022723"/>
    </source>
</evidence>
<dbReference type="PANTHER" id="PTHR46112">
    <property type="entry name" value="AMINOPEPTIDASE"/>
    <property type="match status" value="1"/>
</dbReference>
<dbReference type="RefSeq" id="WP_013506190.1">
    <property type="nucleotide sequence ID" value="NC_014836.1"/>
</dbReference>
<feature type="domain" description="Creatinase N-terminal" evidence="7">
    <location>
        <begin position="26"/>
        <end position="136"/>
    </location>
</feature>
<dbReference type="InterPro" id="IPR000587">
    <property type="entry name" value="Creatinase_N"/>
</dbReference>
<evidence type="ECO:0000313" key="8">
    <source>
        <dbReference type="EMBL" id="ADU66309.1"/>
    </source>
</evidence>
<dbReference type="InterPro" id="IPR029149">
    <property type="entry name" value="Creatin/AminoP/Spt16_N"/>
</dbReference>
<name>E6W7E2_DESIS</name>
<evidence type="ECO:0000256" key="5">
    <source>
        <dbReference type="RuleBase" id="RU000590"/>
    </source>
</evidence>
<evidence type="ECO:0000259" key="6">
    <source>
        <dbReference type="Pfam" id="PF00557"/>
    </source>
</evidence>
<keyword evidence="4" id="KW-0482">Metalloprotease</keyword>
<dbReference type="FunCoup" id="E6W7E2">
    <property type="interactions" value="59"/>
</dbReference>
<comment type="similarity">
    <text evidence="5">Belongs to the peptidase M24B family.</text>
</comment>
<evidence type="ECO:0000256" key="1">
    <source>
        <dbReference type="ARBA" id="ARBA00022670"/>
    </source>
</evidence>
<dbReference type="InParanoid" id="E6W7E2"/>
<dbReference type="SUPFAM" id="SSF55920">
    <property type="entry name" value="Creatinase/aminopeptidase"/>
    <property type="match status" value="1"/>
</dbReference>
<dbReference type="eggNOG" id="COG0006">
    <property type="taxonomic scope" value="Bacteria"/>
</dbReference>
<sequence>MTLSTEACLQARKEKLCQRYPLPDSEALLITKRSNLAYFNDFQGTSGSCLLWRQQLIFFTDPRYYSAACGQCYYDEIVCFEGAFDPFLTDFLKSRPIRVLHVEPSLTLEQWQLWKENLSFLEIRPLVKPLAELRMIKDELELEEIRQSCAISINAFEQLRPLLAPGMREEEIAAELEYRSRRLGARKMSFDTIVAAGPSSAVPHHQTGSAVVEQGDALLLDWGARKRYCSDMTRTFFLGEPDEELSRIYRTVLEAQLSAIEQLKPGVKLLDVDNAARSVIKSSGYAEFFGHGTGHSLGIDIHEFPGISPRSAEVTAQPGMVLTIEPGIYLPGKGGVRIEDLIVVHADRLEILTAAMPKDYESALLG</sequence>
<gene>
    <name evidence="8" type="ordered locus">Selin_1579</name>
</gene>
<reference evidence="8 9" key="1">
    <citation type="submission" date="2010-12" db="EMBL/GenBank/DDBJ databases">
        <title>Complete sequence of Desulfurispirillum indicum S5.</title>
        <authorList>
            <consortium name="US DOE Joint Genome Institute"/>
            <person name="Lucas S."/>
            <person name="Copeland A."/>
            <person name="Lapidus A."/>
            <person name="Cheng J.-F."/>
            <person name="Goodwin L."/>
            <person name="Pitluck S."/>
            <person name="Chertkov O."/>
            <person name="Held B."/>
            <person name="Detter J.C."/>
            <person name="Han C."/>
            <person name="Tapia R."/>
            <person name="Land M."/>
            <person name="Hauser L."/>
            <person name="Kyrpides N."/>
            <person name="Ivanova N."/>
            <person name="Mikhailova N."/>
            <person name="Haggblom M."/>
            <person name="Rauschenbach I."/>
            <person name="Bini E."/>
            <person name="Woyke T."/>
        </authorList>
    </citation>
    <scope>NUCLEOTIDE SEQUENCE [LARGE SCALE GENOMIC DNA]</scope>
    <source>
        <strain evidence="9">ATCC BAA-1389 / DSM 22839 / S5</strain>
    </source>
</reference>
<dbReference type="InterPro" id="IPR000994">
    <property type="entry name" value="Pept_M24"/>
</dbReference>
<evidence type="ECO:0000259" key="7">
    <source>
        <dbReference type="Pfam" id="PF01321"/>
    </source>
</evidence>
<dbReference type="CDD" id="cd01092">
    <property type="entry name" value="APP-like"/>
    <property type="match status" value="1"/>
</dbReference>
<dbReference type="Pfam" id="PF01321">
    <property type="entry name" value="Creatinase_N"/>
    <property type="match status" value="1"/>
</dbReference>
<dbReference type="GO" id="GO:0008237">
    <property type="term" value="F:metallopeptidase activity"/>
    <property type="evidence" value="ECO:0007669"/>
    <property type="project" value="UniProtKB-KW"/>
</dbReference>
<dbReference type="SUPFAM" id="SSF53092">
    <property type="entry name" value="Creatinase/prolidase N-terminal domain"/>
    <property type="match status" value="1"/>
</dbReference>
<dbReference type="InterPro" id="IPR036005">
    <property type="entry name" value="Creatinase/aminopeptidase-like"/>
</dbReference>
<proteinExistence type="inferred from homology"/>
<dbReference type="KEGG" id="din:Selin_1579"/>
<dbReference type="HOGENOM" id="CLU_017266_4_0_0"/>
<dbReference type="Gene3D" id="3.90.230.10">
    <property type="entry name" value="Creatinase/methionine aminopeptidase superfamily"/>
    <property type="match status" value="1"/>
</dbReference>
<organism evidence="8 9">
    <name type="scientific">Desulfurispirillum indicum (strain ATCC BAA-1389 / DSM 22839 / S5)</name>
    <dbReference type="NCBI Taxonomy" id="653733"/>
    <lineage>
        <taxon>Bacteria</taxon>
        <taxon>Pseudomonadati</taxon>
        <taxon>Chrysiogenota</taxon>
        <taxon>Chrysiogenia</taxon>
        <taxon>Chrysiogenales</taxon>
        <taxon>Chrysiogenaceae</taxon>
        <taxon>Desulfurispirillum</taxon>
    </lineage>
</organism>
<dbReference type="PANTHER" id="PTHR46112:SF3">
    <property type="entry name" value="AMINOPEPTIDASE YPDF"/>
    <property type="match status" value="1"/>
</dbReference>
<dbReference type="OrthoDB" id="9806388at2"/>
<dbReference type="Proteomes" id="UP000002572">
    <property type="component" value="Chromosome"/>
</dbReference>
<dbReference type="STRING" id="653733.Selin_1579"/>
<evidence type="ECO:0000313" key="9">
    <source>
        <dbReference type="Proteomes" id="UP000002572"/>
    </source>
</evidence>
<dbReference type="InterPro" id="IPR050659">
    <property type="entry name" value="Peptidase_M24B"/>
</dbReference>
<dbReference type="Pfam" id="PF00557">
    <property type="entry name" value="Peptidase_M24"/>
    <property type="match status" value="1"/>
</dbReference>
<keyword evidence="2 5" id="KW-0479">Metal-binding</keyword>